<evidence type="ECO:0000313" key="2">
    <source>
        <dbReference type="EMBL" id="EUA94054.1"/>
    </source>
</evidence>
<organism evidence="2 3">
    <name type="scientific">Mycobacterium ulcerans str. Harvey</name>
    <dbReference type="NCBI Taxonomy" id="1299332"/>
    <lineage>
        <taxon>Bacteria</taxon>
        <taxon>Bacillati</taxon>
        <taxon>Actinomycetota</taxon>
        <taxon>Actinomycetes</taxon>
        <taxon>Mycobacteriales</taxon>
        <taxon>Mycobacteriaceae</taxon>
        <taxon>Mycobacterium</taxon>
        <taxon>Mycobacterium ulcerans group</taxon>
    </lineage>
</organism>
<keyword evidence="3" id="KW-1185">Reference proteome</keyword>
<proteinExistence type="predicted"/>
<accession>A0ABP3ASX3</accession>
<name>A0ABP3ASX3_MYCUL</name>
<dbReference type="Proteomes" id="UP000020681">
    <property type="component" value="Unassembled WGS sequence"/>
</dbReference>
<gene>
    <name evidence="2" type="ORF">I551_8679</name>
</gene>
<feature type="region of interest" description="Disordered" evidence="1">
    <location>
        <begin position="29"/>
        <end position="54"/>
    </location>
</feature>
<feature type="compositionally biased region" description="Low complexity" evidence="1">
    <location>
        <begin position="42"/>
        <end position="54"/>
    </location>
</feature>
<reference evidence="2 3" key="1">
    <citation type="submission" date="2014-01" db="EMBL/GenBank/DDBJ databases">
        <authorList>
            <person name="Dobos K."/>
            <person name="Lenaerts A."/>
            <person name="Ordway D."/>
            <person name="DeGroote M.A."/>
            <person name="Parker T."/>
            <person name="Sizemore C."/>
            <person name="Tallon L.J."/>
            <person name="Sadzewicz L.K."/>
            <person name="Sengamalay N."/>
            <person name="Fraser C.M."/>
            <person name="Hine E."/>
            <person name="Shefchek K.A."/>
            <person name="Das S.P."/>
            <person name="Tettelin H."/>
        </authorList>
    </citation>
    <scope>NUCLEOTIDE SEQUENCE [LARGE SCALE GENOMIC DNA]</scope>
    <source>
        <strain evidence="2 3">Harvey</strain>
    </source>
</reference>
<protein>
    <submittedName>
        <fullName evidence="2">Type I polyketide synthase loading module domain protein</fullName>
    </submittedName>
</protein>
<evidence type="ECO:0000313" key="3">
    <source>
        <dbReference type="Proteomes" id="UP000020681"/>
    </source>
</evidence>
<evidence type="ECO:0000256" key="1">
    <source>
        <dbReference type="SAM" id="MobiDB-lite"/>
    </source>
</evidence>
<dbReference type="EMBL" id="JAOL01000022">
    <property type="protein sequence ID" value="EUA94054.1"/>
    <property type="molecule type" value="Genomic_DNA"/>
</dbReference>
<comment type="caution">
    <text evidence="2">The sequence shown here is derived from an EMBL/GenBank/DDBJ whole genome shotgun (WGS) entry which is preliminary data.</text>
</comment>
<sequence length="54" mass="5728">MTRLGLMPIATSHGLALFDAALATGQPVSIPARSTPTPWPDTPATTPWPRSCLR</sequence>